<reference evidence="2 3" key="1">
    <citation type="submission" date="2020-03" db="EMBL/GenBank/DDBJ databases">
        <title>Chryseoglobus sp. isolated from a deep-sea seamount.</title>
        <authorList>
            <person name="Zhang D.-C."/>
        </authorList>
    </citation>
    <scope>NUCLEOTIDE SEQUENCE [LARGE SCALE GENOMIC DNA]</scope>
    <source>
        <strain evidence="2 3">KN1116</strain>
    </source>
</reference>
<evidence type="ECO:0000313" key="3">
    <source>
        <dbReference type="Proteomes" id="UP000818266"/>
    </source>
</evidence>
<name>A0A9E5JNA2_9MICO</name>
<feature type="transmembrane region" description="Helical" evidence="1">
    <location>
        <begin position="84"/>
        <end position="107"/>
    </location>
</feature>
<keyword evidence="3" id="KW-1185">Reference proteome</keyword>
<dbReference type="Proteomes" id="UP000818266">
    <property type="component" value="Unassembled WGS sequence"/>
</dbReference>
<keyword evidence="1" id="KW-1133">Transmembrane helix</keyword>
<feature type="transmembrane region" description="Helical" evidence="1">
    <location>
        <begin position="119"/>
        <end position="140"/>
    </location>
</feature>
<feature type="transmembrane region" description="Helical" evidence="1">
    <location>
        <begin position="49"/>
        <end position="72"/>
    </location>
</feature>
<comment type="caution">
    <text evidence="2">The sequence shown here is derived from an EMBL/GenBank/DDBJ whole genome shotgun (WGS) entry which is preliminary data.</text>
</comment>
<dbReference type="EMBL" id="VIKT02000021">
    <property type="protein sequence ID" value="NHF63809.1"/>
    <property type="molecule type" value="Genomic_DNA"/>
</dbReference>
<organism evidence="2 3">
    <name type="scientific">Microcella pacifica</name>
    <dbReference type="NCBI Taxonomy" id="2591847"/>
    <lineage>
        <taxon>Bacteria</taxon>
        <taxon>Bacillati</taxon>
        <taxon>Actinomycetota</taxon>
        <taxon>Actinomycetes</taxon>
        <taxon>Micrococcales</taxon>
        <taxon>Microbacteriaceae</taxon>
        <taxon>Microcella</taxon>
    </lineage>
</organism>
<dbReference type="RefSeq" id="WP_152584021.1">
    <property type="nucleotide sequence ID" value="NZ_JAVJPO010000020.1"/>
</dbReference>
<proteinExistence type="predicted"/>
<dbReference type="InterPro" id="IPR021354">
    <property type="entry name" value="DUF2975"/>
</dbReference>
<dbReference type="Pfam" id="PF11188">
    <property type="entry name" value="DUF2975"/>
    <property type="match status" value="1"/>
</dbReference>
<sequence length="158" mass="16748">MHRLTIVSLKALIAVLLALLLICQTVVVPTIAANMAAMLPPLAYLQWPGVIAAAVFVLCLQVTLVCVWRMLSLVREGIIFNPRAFRYVDVILGSIILATIIVLGSLITISNAQAGSPSIALLGVLGIIVGSMLALLVVVLRGLLRQASQLESDLAEVV</sequence>
<keyword evidence="1" id="KW-0472">Membrane</keyword>
<gene>
    <name evidence="2" type="ORF">FK219_011270</name>
</gene>
<evidence type="ECO:0000313" key="2">
    <source>
        <dbReference type="EMBL" id="NHF63809.1"/>
    </source>
</evidence>
<evidence type="ECO:0000256" key="1">
    <source>
        <dbReference type="SAM" id="Phobius"/>
    </source>
</evidence>
<accession>A0A9E5JNA2</accession>
<protein>
    <submittedName>
        <fullName evidence="2">DUF2975 domain-containing protein</fullName>
    </submittedName>
</protein>
<dbReference type="AlphaFoldDB" id="A0A9E5JNA2"/>
<dbReference type="OrthoDB" id="3240470at2"/>
<keyword evidence="1" id="KW-0812">Transmembrane</keyword>